<evidence type="ECO:0000259" key="1">
    <source>
        <dbReference type="Pfam" id="PF09851"/>
    </source>
</evidence>
<sequence length="147" mass="16675">MNKKEIKALPEILWQDEVVKKACSGTYKLDIGLLVATNKRVIFISKTLFSLKVEDFAYDKITSIEYSTGMIFGDIVIYAAGNKAEIEDIVKHDAKDMAEFIRAFISNNSENEFDLTKEIEKLAKLKEQGVINDDEFAQMKAKLIAKM</sequence>
<evidence type="ECO:0000259" key="2">
    <source>
        <dbReference type="Pfam" id="PF14470"/>
    </source>
</evidence>
<name>A0ABS7WTF9_9BACT</name>
<gene>
    <name evidence="3" type="ORF">AVCANL283_08165</name>
</gene>
<accession>A0ABS7WTF9</accession>
<dbReference type="Proteomes" id="UP000786183">
    <property type="component" value="Unassembled WGS sequence"/>
</dbReference>
<dbReference type="InterPro" id="IPR018649">
    <property type="entry name" value="SHOCT"/>
</dbReference>
<keyword evidence="4" id="KW-1185">Reference proteome</keyword>
<evidence type="ECO:0000313" key="3">
    <source>
        <dbReference type="EMBL" id="MBZ7988065.1"/>
    </source>
</evidence>
<reference evidence="3 4" key="1">
    <citation type="submission" date="2020-07" db="EMBL/GenBank/DDBJ databases">
        <title>Transfer of Campylobacter canadensis to the novel genus Avispirillum gen. nov., that also includes two novel species recovered from migratory waterfowl: Avispirillum anseris sp. nov. and Avispirillum brantae sp. nov.</title>
        <authorList>
            <person name="Miller W.G."/>
            <person name="Chapman M.H."/>
            <person name="Yee E."/>
            <person name="Inglis G.D."/>
        </authorList>
    </citation>
    <scope>NUCLEOTIDE SEQUENCE [LARGE SCALE GENOMIC DNA]</scope>
    <source>
        <strain evidence="3 4">L283</strain>
    </source>
</reference>
<feature type="domain" description="SHOCT" evidence="1">
    <location>
        <begin position="118"/>
        <end position="143"/>
    </location>
</feature>
<protein>
    <submittedName>
        <fullName evidence="3">PH domain-containing protein</fullName>
    </submittedName>
</protein>
<dbReference type="Pfam" id="PF14470">
    <property type="entry name" value="bPH_3"/>
    <property type="match status" value="1"/>
</dbReference>
<dbReference type="EMBL" id="JACGBB010000028">
    <property type="protein sequence ID" value="MBZ7988065.1"/>
    <property type="molecule type" value="Genomic_DNA"/>
</dbReference>
<dbReference type="InterPro" id="IPR037063">
    <property type="entry name" value="PHb_sf"/>
</dbReference>
<dbReference type="Gene3D" id="2.30.29.50">
    <property type="entry name" value="Bacterial Pleckstrin homology domain"/>
    <property type="match status" value="1"/>
</dbReference>
<dbReference type="Pfam" id="PF09851">
    <property type="entry name" value="SHOCT"/>
    <property type="match status" value="1"/>
</dbReference>
<comment type="caution">
    <text evidence="3">The sequence shown here is derived from an EMBL/GenBank/DDBJ whole genome shotgun (WGS) entry which is preliminary data.</text>
</comment>
<dbReference type="InterPro" id="IPR039519">
    <property type="entry name" value="YokE-like_PH"/>
</dbReference>
<feature type="domain" description="YokE-like PH" evidence="2">
    <location>
        <begin position="15"/>
        <end position="102"/>
    </location>
</feature>
<dbReference type="RefSeq" id="WP_224325553.1">
    <property type="nucleotide sequence ID" value="NZ_JACGBB010000028.1"/>
</dbReference>
<proteinExistence type="predicted"/>
<organism evidence="3 4">
    <name type="scientific">Campylobacter canadensis</name>
    <dbReference type="NCBI Taxonomy" id="449520"/>
    <lineage>
        <taxon>Bacteria</taxon>
        <taxon>Pseudomonadati</taxon>
        <taxon>Campylobacterota</taxon>
        <taxon>Epsilonproteobacteria</taxon>
        <taxon>Campylobacterales</taxon>
        <taxon>Campylobacteraceae</taxon>
        <taxon>Campylobacter</taxon>
    </lineage>
</organism>
<evidence type="ECO:0000313" key="4">
    <source>
        <dbReference type="Proteomes" id="UP000786183"/>
    </source>
</evidence>